<keyword evidence="2" id="KW-0964">Secreted</keyword>
<organism evidence="4 5">
    <name type="scientific">Mytilus galloprovincialis</name>
    <name type="common">Mediterranean mussel</name>
    <dbReference type="NCBI Taxonomy" id="29158"/>
    <lineage>
        <taxon>Eukaryota</taxon>
        <taxon>Metazoa</taxon>
        <taxon>Spiralia</taxon>
        <taxon>Lophotrochozoa</taxon>
        <taxon>Mollusca</taxon>
        <taxon>Bivalvia</taxon>
        <taxon>Autobranchia</taxon>
        <taxon>Pteriomorphia</taxon>
        <taxon>Mytilida</taxon>
        <taxon>Mytiloidea</taxon>
        <taxon>Mytilidae</taxon>
        <taxon>Mytilinae</taxon>
        <taxon>Mytilus</taxon>
    </lineage>
</organism>
<sequence length="213" mass="23440">MTSISTQHMVKTPNESADAGNTAIINLHTGDKVFVRSRRAGGIYGDIGTNQTYTTFSGSILSPSTDYIENGQAEEIAFSVGISAHHTQAQGHTVIFNRVFINHGLGYDTKTGKFTAKYSGIYVFHFHALYHSDKPIWIDLYHNFMYVNSIYGHVPSGYVTGSNSASLELLQGDEVFLDIKSHNTALYGVPTEIFCTFSGYLLALLPKYQPIIG</sequence>
<dbReference type="InterPro" id="IPR008983">
    <property type="entry name" value="Tumour_necrosis_fac-like_dom"/>
</dbReference>
<evidence type="ECO:0000256" key="2">
    <source>
        <dbReference type="ARBA" id="ARBA00022525"/>
    </source>
</evidence>
<keyword evidence="5" id="KW-1185">Reference proteome</keyword>
<feature type="domain" description="C1q" evidence="3">
    <location>
        <begin position="1"/>
        <end position="67"/>
    </location>
</feature>
<dbReference type="PRINTS" id="PR00007">
    <property type="entry name" value="COMPLEMNTC1Q"/>
</dbReference>
<accession>A0A8B6FIU5</accession>
<dbReference type="PROSITE" id="PS50871">
    <property type="entry name" value="C1Q"/>
    <property type="match status" value="2"/>
</dbReference>
<dbReference type="Pfam" id="PF00386">
    <property type="entry name" value="C1q"/>
    <property type="match status" value="1"/>
</dbReference>
<dbReference type="Gene3D" id="2.60.120.40">
    <property type="match status" value="2"/>
</dbReference>
<evidence type="ECO:0000256" key="1">
    <source>
        <dbReference type="ARBA" id="ARBA00004613"/>
    </source>
</evidence>
<dbReference type="EMBL" id="UYJE01007001">
    <property type="protein sequence ID" value="VDI50915.1"/>
    <property type="molecule type" value="Genomic_DNA"/>
</dbReference>
<evidence type="ECO:0000313" key="4">
    <source>
        <dbReference type="EMBL" id="VDI50915.1"/>
    </source>
</evidence>
<comment type="subcellular location">
    <subcellularLocation>
        <location evidence="1">Secreted</location>
    </subcellularLocation>
</comment>
<dbReference type="SMART" id="SM00110">
    <property type="entry name" value="C1Q"/>
    <property type="match status" value="1"/>
</dbReference>
<comment type="caution">
    <text evidence="4">The sequence shown here is derived from an EMBL/GenBank/DDBJ whole genome shotgun (WGS) entry which is preliminary data.</text>
</comment>
<dbReference type="PANTHER" id="PTHR15427">
    <property type="entry name" value="EMILIN ELASTIN MICROFIBRIL INTERFACE-LOCATED PROTEIN ELASTIN MICROFIBRIL INTERFACER"/>
    <property type="match status" value="1"/>
</dbReference>
<dbReference type="PANTHER" id="PTHR15427:SF33">
    <property type="entry name" value="COLLAGEN IV NC1 DOMAIN-CONTAINING PROTEIN"/>
    <property type="match status" value="1"/>
</dbReference>
<feature type="domain" description="C1q" evidence="3">
    <location>
        <begin position="71"/>
        <end position="208"/>
    </location>
</feature>
<proteinExistence type="predicted"/>
<dbReference type="OrthoDB" id="6154955at2759"/>
<dbReference type="InterPro" id="IPR001073">
    <property type="entry name" value="C1q_dom"/>
</dbReference>
<dbReference type="GO" id="GO:0005581">
    <property type="term" value="C:collagen trimer"/>
    <property type="evidence" value="ECO:0007669"/>
    <property type="project" value="UniProtKB-KW"/>
</dbReference>
<dbReference type="AlphaFoldDB" id="A0A8B6FIU5"/>
<protein>
    <recommendedName>
        <fullName evidence="3">C1q domain-containing protein</fullName>
    </recommendedName>
</protein>
<gene>
    <name evidence="4" type="ORF">MGAL_10B025705</name>
</gene>
<reference evidence="4" key="1">
    <citation type="submission" date="2018-11" db="EMBL/GenBank/DDBJ databases">
        <authorList>
            <person name="Alioto T."/>
            <person name="Alioto T."/>
        </authorList>
    </citation>
    <scope>NUCLEOTIDE SEQUENCE</scope>
</reference>
<dbReference type="InterPro" id="IPR050392">
    <property type="entry name" value="Collagen/C1q_domain"/>
</dbReference>
<name>A0A8B6FIU5_MYTGA</name>
<dbReference type="Proteomes" id="UP000596742">
    <property type="component" value="Unassembled WGS sequence"/>
</dbReference>
<evidence type="ECO:0000313" key="5">
    <source>
        <dbReference type="Proteomes" id="UP000596742"/>
    </source>
</evidence>
<evidence type="ECO:0000259" key="3">
    <source>
        <dbReference type="PROSITE" id="PS50871"/>
    </source>
</evidence>
<dbReference type="SUPFAM" id="SSF49842">
    <property type="entry name" value="TNF-like"/>
    <property type="match status" value="2"/>
</dbReference>